<evidence type="ECO:0000256" key="8">
    <source>
        <dbReference type="ARBA" id="ARBA00022777"/>
    </source>
</evidence>
<dbReference type="FunFam" id="3.30.565.10:FF:000016">
    <property type="entry name" value="Chemotaxis protein CheA, putative"/>
    <property type="match status" value="1"/>
</dbReference>
<feature type="domain" description="HPt" evidence="16">
    <location>
        <begin position="1"/>
        <end position="105"/>
    </location>
</feature>
<dbReference type="Gene3D" id="1.20.120.160">
    <property type="entry name" value="HPT domain"/>
    <property type="match status" value="1"/>
</dbReference>
<dbReference type="GO" id="GO:0006935">
    <property type="term" value="P:chemotaxis"/>
    <property type="evidence" value="ECO:0007669"/>
    <property type="project" value="UniProtKB-KW"/>
</dbReference>
<keyword evidence="8 17" id="KW-0418">Kinase</keyword>
<dbReference type="InterPro" id="IPR004358">
    <property type="entry name" value="Sig_transdc_His_kin-like_C"/>
</dbReference>
<dbReference type="NCBIfam" id="NF007835">
    <property type="entry name" value="PRK10547.1"/>
    <property type="match status" value="1"/>
</dbReference>
<dbReference type="PANTHER" id="PTHR43395:SF10">
    <property type="entry name" value="CHEMOTAXIS PROTEIN CHEA"/>
    <property type="match status" value="1"/>
</dbReference>
<dbReference type="InterPro" id="IPR037006">
    <property type="entry name" value="CheA-like_homodim_sf"/>
</dbReference>
<keyword evidence="4" id="KW-0145">Chemotaxis</keyword>
<evidence type="ECO:0000256" key="1">
    <source>
        <dbReference type="ARBA" id="ARBA00000085"/>
    </source>
</evidence>
<dbReference type="InterPro" id="IPR008207">
    <property type="entry name" value="Sig_transdc_His_kin_Hpt_dom"/>
</dbReference>
<dbReference type="Gene3D" id="2.30.30.40">
    <property type="entry name" value="SH3 Domains"/>
    <property type="match status" value="1"/>
</dbReference>
<dbReference type="InterPro" id="IPR036641">
    <property type="entry name" value="HPT_dom_sf"/>
</dbReference>
<evidence type="ECO:0000256" key="2">
    <source>
        <dbReference type="ARBA" id="ARBA00012438"/>
    </source>
</evidence>
<evidence type="ECO:0000256" key="6">
    <source>
        <dbReference type="ARBA" id="ARBA00022679"/>
    </source>
</evidence>
<evidence type="ECO:0000259" key="16">
    <source>
        <dbReference type="PROSITE" id="PS50894"/>
    </source>
</evidence>
<dbReference type="AlphaFoldDB" id="A0A4R3JW56"/>
<dbReference type="EC" id="2.7.13.3" evidence="2"/>
<dbReference type="OrthoDB" id="9803176at2"/>
<feature type="domain" description="CheW-like" evidence="15">
    <location>
        <begin position="628"/>
        <end position="763"/>
    </location>
</feature>
<evidence type="ECO:0000256" key="13">
    <source>
        <dbReference type="SAM" id="MobiDB-lite"/>
    </source>
</evidence>
<evidence type="ECO:0000313" key="18">
    <source>
        <dbReference type="Proteomes" id="UP000295135"/>
    </source>
</evidence>
<dbReference type="InterPro" id="IPR036890">
    <property type="entry name" value="HATPase_C_sf"/>
</dbReference>
<keyword evidence="7" id="KW-0547">Nucleotide-binding</keyword>
<organism evidence="17 18">
    <name type="scientific">Sulfuritortus calidifontis</name>
    <dbReference type="NCBI Taxonomy" id="1914471"/>
    <lineage>
        <taxon>Bacteria</taxon>
        <taxon>Pseudomonadati</taxon>
        <taxon>Pseudomonadota</taxon>
        <taxon>Betaproteobacteria</taxon>
        <taxon>Nitrosomonadales</taxon>
        <taxon>Thiobacillaceae</taxon>
        <taxon>Sulfuritortus</taxon>
    </lineage>
</organism>
<dbReference type="InterPro" id="IPR004105">
    <property type="entry name" value="CheA-like_dim"/>
</dbReference>
<dbReference type="SUPFAM" id="SSF50341">
    <property type="entry name" value="CheW-like"/>
    <property type="match status" value="1"/>
</dbReference>
<sequence length="776" mass="81917">MAIDMSQFYQVFFEEAKEHLDNMESLLLALDVDAPSLDDLNAIFRAAHSIKGGSGTFGFTDMTEVTHVLETLLDRLRKGELQPTTEMVDAFLTAGDVLRAQLEHHQGGPEADPAAIADVCQRLEHLASDETPAASETASSPMAAAHPVCHYRIECPLALELAGNEQAIDNLIAGLGELAAIEVEHRPTPADPRLVALLTTDKQPAELRDALDFYASGDDIAIHPVDAAATAAEDEGYGFFVEIANEPAGAGEGFSTSVTPAAPALASTETEGFGFFDEAPGAPASATATEGYGFFDAAPGAPANAPAAVHEEAGFGLFLDAPGAGGASASPAPAAPATAPAAPPASQAGRRASDNPSVEVAKTGRREADKTSTTSSAESSIRVSVEKVDQLINLVGELVITQAMLAQSTQHLDPVEAERILAGIDLLARNTRDLQESVMSIRMLPMSTVFSRFPRVVRDLAGKLGKQVELKTLGENTELDKGLIEKIADPLTHLVRNSLDHGIETPEKRLAAGKPAKGTITLKAAHQGGNIIIEVIDDGAGLNRERILNKAKERGLAVHDNMPDQEVWQLIFAPGFSTAEQITDVSGRGVGMDVVKRNIEGMGGKVELHSAEGFGTRTVIGLPLTLAILDGMSVGVGDETYIVPLTLVIESLQPAADDIKTIAGEGRVVHIRGEYLPLIPLGAVFNLERALDDPTRGIVMVVEVENGKAALFVDELLGQHQVVIKSLESNYRKVPGVSGATIMGDGRVALILDIAAVARMGLQINRRKYGQNQLAA</sequence>
<evidence type="ECO:0000256" key="9">
    <source>
        <dbReference type="ARBA" id="ARBA00022840"/>
    </source>
</evidence>
<dbReference type="CDD" id="cd00731">
    <property type="entry name" value="CheA_reg"/>
    <property type="match status" value="1"/>
</dbReference>
<gene>
    <name evidence="17" type="ORF">EDC61_106158</name>
</gene>
<dbReference type="InterPro" id="IPR003594">
    <property type="entry name" value="HATPase_dom"/>
</dbReference>
<dbReference type="InterPro" id="IPR051315">
    <property type="entry name" value="Bact_Chemotaxis_CheA"/>
</dbReference>
<comment type="catalytic activity">
    <reaction evidence="1">
        <text>ATP + protein L-histidine = ADP + protein N-phospho-L-histidine.</text>
        <dbReference type="EC" id="2.7.13.3"/>
    </reaction>
</comment>
<comment type="function">
    <text evidence="11">Involved in the transmission of sensory signals from the chemoreceptors to the flagellar motors. CheA is autophosphorylated; it can transfer its phosphate group to either CheB or CheY.</text>
</comment>
<feature type="compositionally biased region" description="Polar residues" evidence="13">
    <location>
        <begin position="371"/>
        <end position="380"/>
    </location>
</feature>
<keyword evidence="6" id="KW-0808">Transferase</keyword>
<keyword evidence="18" id="KW-1185">Reference proteome</keyword>
<dbReference type="InterPro" id="IPR036061">
    <property type="entry name" value="CheW-like_dom_sf"/>
</dbReference>
<dbReference type="Pfam" id="PF02518">
    <property type="entry name" value="HATPase_c"/>
    <property type="match status" value="1"/>
</dbReference>
<proteinExistence type="predicted"/>
<dbReference type="Pfam" id="PF01584">
    <property type="entry name" value="CheW"/>
    <property type="match status" value="1"/>
</dbReference>
<feature type="domain" description="Histidine kinase" evidence="14">
    <location>
        <begin position="425"/>
        <end position="626"/>
    </location>
</feature>
<protein>
    <recommendedName>
        <fullName evidence="3">Chemotaxis protein CheA</fullName>
        <ecNumber evidence="2">2.7.13.3</ecNumber>
    </recommendedName>
</protein>
<dbReference type="GO" id="GO:0005524">
    <property type="term" value="F:ATP binding"/>
    <property type="evidence" value="ECO:0007669"/>
    <property type="project" value="UniProtKB-KW"/>
</dbReference>
<dbReference type="EMBL" id="SLZY01000006">
    <property type="protein sequence ID" value="TCS72242.1"/>
    <property type="molecule type" value="Genomic_DNA"/>
</dbReference>
<dbReference type="CDD" id="cd16916">
    <property type="entry name" value="HATPase_CheA-like"/>
    <property type="match status" value="1"/>
</dbReference>
<dbReference type="SMART" id="SM01231">
    <property type="entry name" value="H-kinase_dim"/>
    <property type="match status" value="1"/>
</dbReference>
<evidence type="ECO:0000313" key="17">
    <source>
        <dbReference type="EMBL" id="TCS72242.1"/>
    </source>
</evidence>
<evidence type="ECO:0000259" key="14">
    <source>
        <dbReference type="PROSITE" id="PS50109"/>
    </source>
</evidence>
<feature type="compositionally biased region" description="Low complexity" evidence="13">
    <location>
        <begin position="327"/>
        <end position="350"/>
    </location>
</feature>
<evidence type="ECO:0000256" key="10">
    <source>
        <dbReference type="ARBA" id="ARBA00023012"/>
    </source>
</evidence>
<dbReference type="PROSITE" id="PS50894">
    <property type="entry name" value="HPT"/>
    <property type="match status" value="1"/>
</dbReference>
<dbReference type="PANTHER" id="PTHR43395">
    <property type="entry name" value="SENSOR HISTIDINE KINASE CHEA"/>
    <property type="match status" value="1"/>
</dbReference>
<keyword evidence="5 12" id="KW-0597">Phosphoprotein</keyword>
<reference evidence="17 18" key="1">
    <citation type="submission" date="2019-03" db="EMBL/GenBank/DDBJ databases">
        <title>Genomic Encyclopedia of Type Strains, Phase IV (KMG-IV): sequencing the most valuable type-strain genomes for metagenomic binning, comparative biology and taxonomic classification.</title>
        <authorList>
            <person name="Goeker M."/>
        </authorList>
    </citation>
    <scope>NUCLEOTIDE SEQUENCE [LARGE SCALE GENOMIC DNA]</scope>
    <source>
        <strain evidence="17 18">DSM 103923</strain>
    </source>
</reference>
<comment type="caution">
    <text evidence="17">The sequence shown here is derived from an EMBL/GenBank/DDBJ whole genome shotgun (WGS) entry which is preliminary data.</text>
</comment>
<evidence type="ECO:0000259" key="15">
    <source>
        <dbReference type="PROSITE" id="PS50851"/>
    </source>
</evidence>
<accession>A0A4R3JW56</accession>
<dbReference type="RefSeq" id="WP_126463751.1">
    <property type="nucleotide sequence ID" value="NZ_AP018721.1"/>
</dbReference>
<dbReference type="SMART" id="SM00073">
    <property type="entry name" value="HPT"/>
    <property type="match status" value="1"/>
</dbReference>
<evidence type="ECO:0000256" key="3">
    <source>
        <dbReference type="ARBA" id="ARBA00021495"/>
    </source>
</evidence>
<dbReference type="SUPFAM" id="SSF47384">
    <property type="entry name" value="Homodimeric domain of signal transducing histidine kinase"/>
    <property type="match status" value="1"/>
</dbReference>
<dbReference type="InterPro" id="IPR002545">
    <property type="entry name" value="CheW-lke_dom"/>
</dbReference>
<dbReference type="InterPro" id="IPR036097">
    <property type="entry name" value="HisK_dim/P_sf"/>
</dbReference>
<dbReference type="PROSITE" id="PS50109">
    <property type="entry name" value="HIS_KIN"/>
    <property type="match status" value="1"/>
</dbReference>
<evidence type="ECO:0000256" key="11">
    <source>
        <dbReference type="ARBA" id="ARBA00035100"/>
    </source>
</evidence>
<dbReference type="Gene3D" id="1.10.287.560">
    <property type="entry name" value="Histidine kinase CheA-like, homodimeric domain"/>
    <property type="match status" value="1"/>
</dbReference>
<dbReference type="FunFam" id="2.30.30.40:FF:000048">
    <property type="entry name" value="Chemotaxis protein CheA, putative"/>
    <property type="match status" value="1"/>
</dbReference>
<dbReference type="SMART" id="SM00260">
    <property type="entry name" value="CheW"/>
    <property type="match status" value="1"/>
</dbReference>
<dbReference type="GO" id="GO:0000155">
    <property type="term" value="F:phosphorelay sensor kinase activity"/>
    <property type="evidence" value="ECO:0007669"/>
    <property type="project" value="InterPro"/>
</dbReference>
<dbReference type="CDD" id="cd00088">
    <property type="entry name" value="HPT"/>
    <property type="match status" value="1"/>
</dbReference>
<dbReference type="InterPro" id="IPR005467">
    <property type="entry name" value="His_kinase_dom"/>
</dbReference>
<keyword evidence="9" id="KW-0067">ATP-binding</keyword>
<keyword evidence="10" id="KW-0902">Two-component regulatory system</keyword>
<feature type="modified residue" description="Phosphohistidine" evidence="12">
    <location>
        <position position="48"/>
    </location>
</feature>
<dbReference type="PRINTS" id="PR00344">
    <property type="entry name" value="BCTRLSENSOR"/>
</dbReference>
<dbReference type="SUPFAM" id="SSF55874">
    <property type="entry name" value="ATPase domain of HSP90 chaperone/DNA topoisomerase II/histidine kinase"/>
    <property type="match status" value="1"/>
</dbReference>
<dbReference type="Gene3D" id="3.30.565.10">
    <property type="entry name" value="Histidine kinase-like ATPase, C-terminal domain"/>
    <property type="match status" value="1"/>
</dbReference>
<name>A0A4R3JW56_9PROT</name>
<dbReference type="Pfam" id="PF01627">
    <property type="entry name" value="Hpt"/>
    <property type="match status" value="1"/>
</dbReference>
<evidence type="ECO:0000256" key="4">
    <source>
        <dbReference type="ARBA" id="ARBA00022500"/>
    </source>
</evidence>
<evidence type="ECO:0000256" key="7">
    <source>
        <dbReference type="ARBA" id="ARBA00022741"/>
    </source>
</evidence>
<evidence type="ECO:0000256" key="5">
    <source>
        <dbReference type="ARBA" id="ARBA00022553"/>
    </source>
</evidence>
<dbReference type="Pfam" id="PF02895">
    <property type="entry name" value="H-kinase_dim"/>
    <property type="match status" value="1"/>
</dbReference>
<evidence type="ECO:0000256" key="12">
    <source>
        <dbReference type="PROSITE-ProRule" id="PRU00110"/>
    </source>
</evidence>
<feature type="region of interest" description="Disordered" evidence="13">
    <location>
        <begin position="326"/>
        <end position="380"/>
    </location>
</feature>
<dbReference type="SUPFAM" id="SSF47226">
    <property type="entry name" value="Histidine-containing phosphotransfer domain, HPT domain"/>
    <property type="match status" value="1"/>
</dbReference>
<dbReference type="GO" id="GO:0005737">
    <property type="term" value="C:cytoplasm"/>
    <property type="evidence" value="ECO:0007669"/>
    <property type="project" value="InterPro"/>
</dbReference>
<dbReference type="PROSITE" id="PS50851">
    <property type="entry name" value="CHEW"/>
    <property type="match status" value="1"/>
</dbReference>
<dbReference type="Proteomes" id="UP000295135">
    <property type="component" value="Unassembled WGS sequence"/>
</dbReference>
<dbReference type="SMART" id="SM00387">
    <property type="entry name" value="HATPase_c"/>
    <property type="match status" value="1"/>
</dbReference>